<dbReference type="Proteomes" id="UP001231189">
    <property type="component" value="Unassembled WGS sequence"/>
</dbReference>
<reference evidence="13" key="1">
    <citation type="submission" date="2023-07" db="EMBL/GenBank/DDBJ databases">
        <title>A chromosome-level genome assembly of Lolium multiflorum.</title>
        <authorList>
            <person name="Chen Y."/>
            <person name="Copetti D."/>
            <person name="Kolliker R."/>
            <person name="Studer B."/>
        </authorList>
    </citation>
    <scope>NUCLEOTIDE SEQUENCE</scope>
    <source>
        <strain evidence="13">02402/16</strain>
        <tissue evidence="13">Leaf</tissue>
    </source>
</reference>
<keyword evidence="7 9" id="KW-0539">Nucleus</keyword>
<evidence type="ECO:0000256" key="1">
    <source>
        <dbReference type="ARBA" id="ARBA00003182"/>
    </source>
</evidence>
<proteinExistence type="inferred from homology"/>
<dbReference type="FunFam" id="2.30.30.1040:FF:000001">
    <property type="entry name" value="Auxin response factor"/>
    <property type="match status" value="1"/>
</dbReference>
<evidence type="ECO:0000256" key="6">
    <source>
        <dbReference type="ARBA" id="ARBA00023163"/>
    </source>
</evidence>
<protein>
    <recommendedName>
        <fullName evidence="9">Auxin response factor</fullName>
    </recommendedName>
</protein>
<dbReference type="InterPro" id="IPR053793">
    <property type="entry name" value="PB1-like"/>
</dbReference>
<gene>
    <name evidence="13" type="ORF">QYE76_066986</name>
</gene>
<dbReference type="Pfam" id="PF02362">
    <property type="entry name" value="B3"/>
    <property type="match status" value="1"/>
</dbReference>
<evidence type="ECO:0000259" key="12">
    <source>
        <dbReference type="PROSITE" id="PS51745"/>
    </source>
</evidence>
<evidence type="ECO:0000256" key="2">
    <source>
        <dbReference type="ARBA" id="ARBA00004123"/>
    </source>
</evidence>
<keyword evidence="4 9" id="KW-0805">Transcription regulation</keyword>
<keyword evidence="5 9" id="KW-0238">DNA-binding</keyword>
<comment type="subcellular location">
    <subcellularLocation>
        <location evidence="2 9">Nucleus</location>
    </subcellularLocation>
</comment>
<dbReference type="GO" id="GO:0009734">
    <property type="term" value="P:auxin-activated signaling pathway"/>
    <property type="evidence" value="ECO:0007669"/>
    <property type="project" value="UniProtKB-KW"/>
</dbReference>
<organism evidence="13 14">
    <name type="scientific">Lolium multiflorum</name>
    <name type="common">Italian ryegrass</name>
    <name type="synonym">Lolium perenne subsp. multiflorum</name>
    <dbReference type="NCBI Taxonomy" id="4521"/>
    <lineage>
        <taxon>Eukaryota</taxon>
        <taxon>Viridiplantae</taxon>
        <taxon>Streptophyta</taxon>
        <taxon>Embryophyta</taxon>
        <taxon>Tracheophyta</taxon>
        <taxon>Spermatophyta</taxon>
        <taxon>Magnoliopsida</taxon>
        <taxon>Liliopsida</taxon>
        <taxon>Poales</taxon>
        <taxon>Poaceae</taxon>
        <taxon>BOP clade</taxon>
        <taxon>Pooideae</taxon>
        <taxon>Poodae</taxon>
        <taxon>Poeae</taxon>
        <taxon>Poeae Chloroplast Group 2 (Poeae type)</taxon>
        <taxon>Loliodinae</taxon>
        <taxon>Loliinae</taxon>
        <taxon>Lolium</taxon>
    </lineage>
</organism>
<dbReference type="FunFam" id="2.40.330.10:FF:000001">
    <property type="entry name" value="Auxin response factor"/>
    <property type="match status" value="1"/>
</dbReference>
<evidence type="ECO:0000256" key="5">
    <source>
        <dbReference type="ARBA" id="ARBA00023125"/>
    </source>
</evidence>
<dbReference type="Gene3D" id="2.30.30.1040">
    <property type="match status" value="1"/>
</dbReference>
<keyword evidence="14" id="KW-1185">Reference proteome</keyword>
<dbReference type="PANTHER" id="PTHR31384:SF79">
    <property type="entry name" value="AUXIN RESPONSE FACTOR 2"/>
    <property type="match status" value="1"/>
</dbReference>
<dbReference type="AlphaFoldDB" id="A0AAD8SD51"/>
<dbReference type="FunFam" id="3.10.20.90:FF:000047">
    <property type="entry name" value="Auxin response factor"/>
    <property type="match status" value="1"/>
</dbReference>
<dbReference type="GO" id="GO:0005634">
    <property type="term" value="C:nucleus"/>
    <property type="evidence" value="ECO:0007669"/>
    <property type="project" value="UniProtKB-SubCell"/>
</dbReference>
<comment type="function">
    <text evidence="1 9">Auxin response factors (ARFs) are transcriptional factors that bind specifically to the DNA sequence 5'-TGTCTC-3' found in the auxin-responsive promoter elements (AuxREs).</text>
</comment>
<dbReference type="PROSITE" id="PS50863">
    <property type="entry name" value="B3"/>
    <property type="match status" value="1"/>
</dbReference>
<dbReference type="InterPro" id="IPR003340">
    <property type="entry name" value="B3_DNA-bd"/>
</dbReference>
<comment type="caution">
    <text evidence="13">The sequence shown here is derived from an EMBL/GenBank/DDBJ whole genome shotgun (WGS) entry which is preliminary data.</text>
</comment>
<comment type="similarity">
    <text evidence="3 9">Belongs to the ARF family.</text>
</comment>
<dbReference type="InterPro" id="IPR015300">
    <property type="entry name" value="DNA-bd_pseudobarrel_sf"/>
</dbReference>
<feature type="domain" description="PB1" evidence="12">
    <location>
        <begin position="715"/>
        <end position="799"/>
    </location>
</feature>
<dbReference type="Pfam" id="PF02309">
    <property type="entry name" value="AUX_IAA"/>
    <property type="match status" value="1"/>
</dbReference>
<feature type="region of interest" description="Disordered" evidence="10">
    <location>
        <begin position="808"/>
        <end position="828"/>
    </location>
</feature>
<sequence length="843" mass="93076">MSPAATAGGCEAEAATAARGGGGGEDALFSELWSACAGPLVTVPKVGDKVFYFPQGHIEQVEASTNQVAEQRMQLYNLPWKILCEVMNVELKAESDTDEVYAQLTLLPESKEQEENNCTEEVSATPSAPPVRPRVHSFCKTLTASDTSTHGGFSVLRRHADECLPSLDMSRQPPTQELTAKDLHGAEWRFRHIFRGQPRRHLLQSGWSVFVSAKRLVAGDAFIFLRGENGELRVGVRRAMRQQTNIPSSVISSHSMHLGVLATAWHAVNTGTMFTVYYKPRTSPAEFVVPQDRYMESMKCNYSIGMRFKMRFEGEEAPEQRFTGTIVGMGDSDPAGWAESQWRSLKVRWDEASSIPRPERVSPWQIEPAVSPPPINPLPVLRTKRLRPNIVVSAPDSCAQSKEVANKVAVETQQQALQRAFQTRENATPKTAFGDGSELDNTHKSILQPSGFECEKSSIPTQRKLGSDGWMQMNRPGCYSEMLSGFQPHKDVQNQQGFCSLPEQVAAGNSNVWHRVNTQYQDQQGNHNTFPGSWSLMPPNTGFGFNKQSYPMTQVVGGFPRRAANMKFGNGVYAALPGRGVEQYSAGLFGHMMLSSHMDDTQLHVIKPQPLIIAHGDMQKTKGTSCKLFGIHLDCPAKLEPLKSPPSVACDGIPQTSGAAEWCRMDATELEKVSDPSKISRSLDSPHPGSVPEKHLSCQQASRNISSKSPGGSARSCKKVHKQGIALGRSVDLMKFNGYEELVAELDDMFDFNGELKSSNNEWMVVYTDHEGDMMLVGDDPWNEFCSIVYKIFIYTREEVQQMNPGALNLRSEDSPANSMERGSAAREVRGCLSTSALNSENC</sequence>
<evidence type="ECO:0000256" key="4">
    <source>
        <dbReference type="ARBA" id="ARBA00023015"/>
    </source>
</evidence>
<dbReference type="EMBL" id="JAUUTY010000004">
    <property type="protein sequence ID" value="KAK1649181.1"/>
    <property type="molecule type" value="Genomic_DNA"/>
</dbReference>
<feature type="region of interest" description="Disordered" evidence="10">
    <location>
        <begin position="426"/>
        <end position="468"/>
    </location>
</feature>
<dbReference type="GO" id="GO:0006355">
    <property type="term" value="P:regulation of DNA-templated transcription"/>
    <property type="evidence" value="ECO:0007669"/>
    <property type="project" value="InterPro"/>
</dbReference>
<evidence type="ECO:0000313" key="13">
    <source>
        <dbReference type="EMBL" id="KAK1649181.1"/>
    </source>
</evidence>
<dbReference type="InterPro" id="IPR033389">
    <property type="entry name" value="AUX/IAA_dom"/>
</dbReference>
<evidence type="ECO:0000256" key="10">
    <source>
        <dbReference type="SAM" id="MobiDB-lite"/>
    </source>
</evidence>
<dbReference type="Gene3D" id="3.10.20.90">
    <property type="entry name" value="Phosphatidylinositol 3-kinase Catalytic Subunit, Chain A, domain 1"/>
    <property type="match status" value="1"/>
</dbReference>
<dbReference type="GO" id="GO:0003677">
    <property type="term" value="F:DNA binding"/>
    <property type="evidence" value="ECO:0007669"/>
    <property type="project" value="UniProtKB-KW"/>
</dbReference>
<dbReference type="InterPro" id="IPR010525">
    <property type="entry name" value="ARF_dom"/>
</dbReference>
<dbReference type="Gene3D" id="2.40.330.10">
    <property type="entry name" value="DNA-binding pseudobarrel domain"/>
    <property type="match status" value="1"/>
</dbReference>
<name>A0AAD8SD51_LOLMU</name>
<dbReference type="Pfam" id="PF06507">
    <property type="entry name" value="ARF_AD"/>
    <property type="match status" value="1"/>
</dbReference>
<evidence type="ECO:0000256" key="7">
    <source>
        <dbReference type="ARBA" id="ARBA00023242"/>
    </source>
</evidence>
<keyword evidence="6 9" id="KW-0804">Transcription</keyword>
<dbReference type="PANTHER" id="PTHR31384">
    <property type="entry name" value="AUXIN RESPONSE FACTOR 4-RELATED"/>
    <property type="match status" value="1"/>
</dbReference>
<evidence type="ECO:0000259" key="11">
    <source>
        <dbReference type="PROSITE" id="PS50863"/>
    </source>
</evidence>
<dbReference type="SUPFAM" id="SSF54277">
    <property type="entry name" value="CAD &amp; PB1 domains"/>
    <property type="match status" value="1"/>
</dbReference>
<comment type="subunit">
    <text evidence="9">Homodimers and heterodimers.</text>
</comment>
<feature type="region of interest" description="Disordered" evidence="10">
    <location>
        <begin position="673"/>
        <end position="716"/>
    </location>
</feature>
<evidence type="ECO:0000313" key="14">
    <source>
        <dbReference type="Proteomes" id="UP001231189"/>
    </source>
</evidence>
<feature type="domain" description="TF-B3" evidence="11">
    <location>
        <begin position="138"/>
        <end position="240"/>
    </location>
</feature>
<dbReference type="SUPFAM" id="SSF101936">
    <property type="entry name" value="DNA-binding pseudobarrel domain"/>
    <property type="match status" value="1"/>
</dbReference>
<accession>A0AAD8SD51</accession>
<dbReference type="SMART" id="SM01019">
    <property type="entry name" value="B3"/>
    <property type="match status" value="1"/>
</dbReference>
<dbReference type="CDD" id="cd10017">
    <property type="entry name" value="B3_DNA"/>
    <property type="match status" value="1"/>
</dbReference>
<evidence type="ECO:0000256" key="8">
    <source>
        <dbReference type="ARBA" id="ARBA00023294"/>
    </source>
</evidence>
<feature type="compositionally biased region" description="Polar residues" evidence="10">
    <location>
        <begin position="697"/>
        <end position="710"/>
    </location>
</feature>
<dbReference type="InterPro" id="IPR044835">
    <property type="entry name" value="ARF_plant"/>
</dbReference>
<keyword evidence="8 9" id="KW-0927">Auxin signaling pathway</keyword>
<dbReference type="PROSITE" id="PS51745">
    <property type="entry name" value="PB1"/>
    <property type="match status" value="1"/>
</dbReference>
<evidence type="ECO:0000256" key="3">
    <source>
        <dbReference type="ARBA" id="ARBA00007853"/>
    </source>
</evidence>
<evidence type="ECO:0000256" key="9">
    <source>
        <dbReference type="RuleBase" id="RU004561"/>
    </source>
</evidence>